<keyword evidence="4 9" id="KW-0999">Mitochondrion inner membrane</keyword>
<evidence type="ECO:0000256" key="3">
    <source>
        <dbReference type="ARBA" id="ARBA00022660"/>
    </source>
</evidence>
<keyword evidence="3 9" id="KW-0679">Respiratory chain</keyword>
<comment type="subcellular location">
    <subcellularLocation>
        <location evidence="9">Mitochondrion inner membrane</location>
        <topology evidence="9">Peripheral membrane protein</topology>
        <orientation evidence="9">Matrix side</orientation>
    </subcellularLocation>
</comment>
<dbReference type="Proteomes" id="UP000198341">
    <property type="component" value="Chromosome 6"/>
</dbReference>
<dbReference type="GO" id="GO:0005743">
    <property type="term" value="C:mitochondrial inner membrane"/>
    <property type="evidence" value="ECO:0007669"/>
    <property type="project" value="UniProtKB-SubCell"/>
</dbReference>
<dbReference type="GO" id="GO:0022900">
    <property type="term" value="P:electron transport chain"/>
    <property type="evidence" value="ECO:0007669"/>
    <property type="project" value="InterPro"/>
</dbReference>
<dbReference type="Pfam" id="PF04800">
    <property type="entry name" value="NDUS4"/>
    <property type="match status" value="1"/>
</dbReference>
<dbReference type="KEGG" id="bpg:Bathy06g00360"/>
<evidence type="ECO:0000256" key="10">
    <source>
        <dbReference type="SAM" id="MobiDB-lite"/>
    </source>
</evidence>
<evidence type="ECO:0000256" key="6">
    <source>
        <dbReference type="ARBA" id="ARBA00022982"/>
    </source>
</evidence>
<gene>
    <name evidence="11" type="ORF">Bathy06g00360</name>
</gene>
<keyword evidence="2 9" id="KW-0813">Transport</keyword>
<dbReference type="RefSeq" id="XP_007512825.1">
    <property type="nucleotide sequence ID" value="XM_007512763.1"/>
</dbReference>
<evidence type="ECO:0000313" key="11">
    <source>
        <dbReference type="EMBL" id="CCO17425.1"/>
    </source>
</evidence>
<reference evidence="11 12" key="1">
    <citation type="submission" date="2011-10" db="EMBL/GenBank/DDBJ databases">
        <authorList>
            <person name="Genoscope - CEA"/>
        </authorList>
    </citation>
    <scope>NUCLEOTIDE SEQUENCE [LARGE SCALE GENOMIC DNA]</scope>
    <source>
        <strain evidence="11 12">RCC 1105</strain>
    </source>
</reference>
<dbReference type="Gene3D" id="3.30.160.190">
    <property type="entry name" value="atu1810 like domain"/>
    <property type="match status" value="1"/>
</dbReference>
<dbReference type="InterPro" id="IPR006885">
    <property type="entry name" value="NADH_UbQ_FeS_4_mit-like"/>
</dbReference>
<protein>
    <recommendedName>
        <fullName evidence="9">NADH dehydrogenase [ubiquinone] iron-sulfur protein 4, mitochondrial</fullName>
    </recommendedName>
</protein>
<keyword evidence="12" id="KW-1185">Reference proteome</keyword>
<dbReference type="InterPro" id="IPR038532">
    <property type="entry name" value="NDUFS4-like_sf"/>
</dbReference>
<dbReference type="AlphaFoldDB" id="K8EY85"/>
<dbReference type="EMBL" id="FO082273">
    <property type="protein sequence ID" value="CCO17425.1"/>
    <property type="molecule type" value="Genomic_DNA"/>
</dbReference>
<evidence type="ECO:0000313" key="12">
    <source>
        <dbReference type="Proteomes" id="UP000198341"/>
    </source>
</evidence>
<evidence type="ECO:0000256" key="1">
    <source>
        <dbReference type="ARBA" id="ARBA00005882"/>
    </source>
</evidence>
<accession>K8EY85</accession>
<dbReference type="OrthoDB" id="3089at2759"/>
<keyword evidence="7 9" id="KW-0496">Mitochondrion</keyword>
<name>K8EY85_9CHLO</name>
<keyword evidence="6 9" id="KW-0249">Electron transport</keyword>
<evidence type="ECO:0000256" key="4">
    <source>
        <dbReference type="ARBA" id="ARBA00022792"/>
    </source>
</evidence>
<feature type="region of interest" description="Disordered" evidence="10">
    <location>
        <begin position="1"/>
        <end position="28"/>
    </location>
</feature>
<comment type="function">
    <text evidence="9">Accessory subunit of the mitochondrial membrane respiratory chain NADH dehydrogenase (Complex I), that is believed not to be involved in catalysis. Complex I functions in the transfer of electrons from NADH to the respiratory chain. The immediate electron acceptor for the enzyme is believed to be ubiquinone.</text>
</comment>
<evidence type="ECO:0000256" key="2">
    <source>
        <dbReference type="ARBA" id="ARBA00022448"/>
    </source>
</evidence>
<evidence type="ECO:0000256" key="9">
    <source>
        <dbReference type="RuleBase" id="RU367010"/>
    </source>
</evidence>
<evidence type="ECO:0000256" key="7">
    <source>
        <dbReference type="ARBA" id="ARBA00023128"/>
    </source>
</evidence>
<evidence type="ECO:0000256" key="5">
    <source>
        <dbReference type="ARBA" id="ARBA00022946"/>
    </source>
</evidence>
<comment type="similarity">
    <text evidence="1 9">Belongs to the complex I NDUFS4 subunit family.</text>
</comment>
<sequence length="158" mass="17843">MSTMMKTNRFSTSPHHHHTSSSFEKNTLREGEHFKKVIGFKPSKIASSQGASYISNPWRLRDATASGEVNHWENPLQGYVSFGSEGKVPKTLEFETREAMEKFCQKRGWSLEVLEKKETEHFTQRGSSIIPGAGKIGTQPKAYGDNFSVNRKGLPIWP</sequence>
<keyword evidence="5 9" id="KW-0809">Transit peptide</keyword>
<evidence type="ECO:0000256" key="8">
    <source>
        <dbReference type="ARBA" id="ARBA00023136"/>
    </source>
</evidence>
<dbReference type="GeneID" id="19015016"/>
<keyword evidence="8 9" id="KW-0472">Membrane</keyword>
<proteinExistence type="inferred from homology"/>
<organism evidence="11 12">
    <name type="scientific">Bathycoccus prasinos</name>
    <dbReference type="NCBI Taxonomy" id="41875"/>
    <lineage>
        <taxon>Eukaryota</taxon>
        <taxon>Viridiplantae</taxon>
        <taxon>Chlorophyta</taxon>
        <taxon>Mamiellophyceae</taxon>
        <taxon>Mamiellales</taxon>
        <taxon>Bathycoccaceae</taxon>
        <taxon>Bathycoccus</taxon>
    </lineage>
</organism>
<feature type="compositionally biased region" description="Polar residues" evidence="10">
    <location>
        <begin position="1"/>
        <end position="10"/>
    </location>
</feature>